<dbReference type="Proteomes" id="UP000230069">
    <property type="component" value="Unassembled WGS sequence"/>
</dbReference>
<dbReference type="EMBL" id="KZ305019">
    <property type="protein sequence ID" value="PIA63305.1"/>
    <property type="molecule type" value="Genomic_DNA"/>
</dbReference>
<organism evidence="1 2">
    <name type="scientific">Aquilegia coerulea</name>
    <name type="common">Rocky mountain columbine</name>
    <dbReference type="NCBI Taxonomy" id="218851"/>
    <lineage>
        <taxon>Eukaryota</taxon>
        <taxon>Viridiplantae</taxon>
        <taxon>Streptophyta</taxon>
        <taxon>Embryophyta</taxon>
        <taxon>Tracheophyta</taxon>
        <taxon>Spermatophyta</taxon>
        <taxon>Magnoliopsida</taxon>
        <taxon>Ranunculales</taxon>
        <taxon>Ranunculaceae</taxon>
        <taxon>Thalictroideae</taxon>
        <taxon>Aquilegia</taxon>
    </lineage>
</organism>
<keyword evidence="2" id="KW-1185">Reference proteome</keyword>
<dbReference type="AlphaFoldDB" id="A0A2G5F5L5"/>
<accession>A0A2G5F5L5</accession>
<name>A0A2G5F5L5_AQUCA</name>
<gene>
    <name evidence="1" type="ORF">AQUCO_00200968v1</name>
</gene>
<evidence type="ECO:0000313" key="2">
    <source>
        <dbReference type="Proteomes" id="UP000230069"/>
    </source>
</evidence>
<sequence>MPSTRSYVLCTKKIFRPFYSFICEPLASNNIHDRKVQLLTFQNHHTKLSFSYKYKLSLDSDSRQLFISCLLGASSLNLQLCMLTVTPFCYKLDIFCLVPVGPCYLNIPNHLDANESEITISPMFKP</sequence>
<reference evidence="1 2" key="1">
    <citation type="submission" date="2017-09" db="EMBL/GenBank/DDBJ databases">
        <title>WGS assembly of Aquilegia coerulea Goldsmith.</title>
        <authorList>
            <person name="Hodges S."/>
            <person name="Kramer E."/>
            <person name="Nordborg M."/>
            <person name="Tomkins J."/>
            <person name="Borevitz J."/>
            <person name="Derieg N."/>
            <person name="Yan J."/>
            <person name="Mihaltcheva S."/>
            <person name="Hayes R.D."/>
            <person name="Rokhsar D."/>
        </authorList>
    </citation>
    <scope>NUCLEOTIDE SEQUENCE [LARGE SCALE GENOMIC DNA]</scope>
    <source>
        <strain evidence="2">cv. Goldsmith</strain>
    </source>
</reference>
<dbReference type="InParanoid" id="A0A2G5F5L5"/>
<protein>
    <submittedName>
        <fullName evidence="1">Uncharacterized protein</fullName>
    </submittedName>
</protein>
<proteinExistence type="predicted"/>
<evidence type="ECO:0000313" key="1">
    <source>
        <dbReference type="EMBL" id="PIA63305.1"/>
    </source>
</evidence>